<dbReference type="Proteomes" id="UP000199506">
    <property type="component" value="Unassembled WGS sequence"/>
</dbReference>
<organism evidence="1 2">
    <name type="scientific">Methanobrevibacter gottschalkii</name>
    <dbReference type="NCBI Taxonomy" id="190974"/>
    <lineage>
        <taxon>Archaea</taxon>
        <taxon>Methanobacteriati</taxon>
        <taxon>Methanobacteriota</taxon>
        <taxon>Methanomada group</taxon>
        <taxon>Methanobacteria</taxon>
        <taxon>Methanobacteriales</taxon>
        <taxon>Methanobacteriaceae</taxon>
        <taxon>Methanobrevibacter</taxon>
    </lineage>
</organism>
<evidence type="ECO:0000313" key="1">
    <source>
        <dbReference type="EMBL" id="SEL17886.1"/>
    </source>
</evidence>
<dbReference type="EMBL" id="FOAK01000011">
    <property type="protein sequence ID" value="SEL17886.1"/>
    <property type="molecule type" value="Genomic_DNA"/>
</dbReference>
<accession>A0A1H7N2P1</accession>
<proteinExistence type="predicted"/>
<protein>
    <submittedName>
        <fullName evidence="1">Uncharacterized protein</fullName>
    </submittedName>
</protein>
<name>A0A1H7N2P1_9EURY</name>
<evidence type="ECO:0000313" key="2">
    <source>
        <dbReference type="Proteomes" id="UP000199506"/>
    </source>
</evidence>
<dbReference type="AlphaFoldDB" id="A0A1H7N2P1"/>
<sequence>MLLYINFLTQVHFQFNNNINVQADIQEGKSESKLEDGDLTWIFTDENTKQVELNSKSLILAYRKGDYEGFKEFLNDVSLILAALRWCTPFNLTFLG</sequence>
<gene>
    <name evidence="1" type="ORF">SAMN05216439_0123</name>
</gene>
<reference evidence="1 2" key="1">
    <citation type="submission" date="2016-10" db="EMBL/GenBank/DDBJ databases">
        <authorList>
            <person name="de Groot N.N."/>
        </authorList>
    </citation>
    <scope>NUCLEOTIDE SEQUENCE [LARGE SCALE GENOMIC DNA]</scope>
    <source>
        <strain evidence="1 2">DSM 11978</strain>
    </source>
</reference>